<dbReference type="Proteomes" id="UP000177268">
    <property type="component" value="Unassembled WGS sequence"/>
</dbReference>
<gene>
    <name evidence="1" type="ORF">A2Z00_04780</name>
</gene>
<sequence>MRVLLDQIQVFSRLIQQEEALRKPLQESSPTNPILGYHLLSEAEYRNNYAVLLTDLVVLHVLPMPNHIADQKAVILLERARDYLQEAIRLTDGPTKLSQDVTAQRLMQRSNLAYVYILQVERDITRRQALDIETIRGAIRNITQAHSIMSNLPTLRTRYNAEVNRRLADCCMTLHEAQRYQPIILSQLIATDKEPLKRLLSIPDIPPQTVQLDQTTLLARAGDYLQLAQSPDADDEDKVYLARSEAHYRELKDALPPSDVIVFQNDHK</sequence>
<dbReference type="EMBL" id="MFIZ01000032">
    <property type="protein sequence ID" value="OGG11369.1"/>
    <property type="molecule type" value="Genomic_DNA"/>
</dbReference>
<accession>A0A1F5ZFU6</accession>
<reference evidence="1 2" key="1">
    <citation type="journal article" date="2016" name="Nat. Commun.">
        <title>Thousands of microbial genomes shed light on interconnected biogeochemical processes in an aquifer system.</title>
        <authorList>
            <person name="Anantharaman K."/>
            <person name="Brown C.T."/>
            <person name="Hug L.A."/>
            <person name="Sharon I."/>
            <person name="Castelle C.J."/>
            <person name="Probst A.J."/>
            <person name="Thomas B.C."/>
            <person name="Singh A."/>
            <person name="Wilkins M.J."/>
            <person name="Karaoz U."/>
            <person name="Brodie E.L."/>
            <person name="Williams K.H."/>
            <person name="Hubbard S.S."/>
            <person name="Banfield J.F."/>
        </authorList>
    </citation>
    <scope>NUCLEOTIDE SEQUENCE [LARGE SCALE GENOMIC DNA]</scope>
</reference>
<name>A0A1F5ZFU6_9BACT</name>
<evidence type="ECO:0000313" key="2">
    <source>
        <dbReference type="Proteomes" id="UP000177268"/>
    </source>
</evidence>
<evidence type="ECO:0000313" key="1">
    <source>
        <dbReference type="EMBL" id="OGG11369.1"/>
    </source>
</evidence>
<protein>
    <submittedName>
        <fullName evidence="1">Uncharacterized protein</fullName>
    </submittedName>
</protein>
<proteinExistence type="predicted"/>
<comment type="caution">
    <text evidence="1">The sequence shown here is derived from an EMBL/GenBank/DDBJ whole genome shotgun (WGS) entry which is preliminary data.</text>
</comment>
<dbReference type="AlphaFoldDB" id="A0A1F5ZFU6"/>
<organism evidence="1 2">
    <name type="scientific">Candidatus Gottesmanbacteria bacterium RBG_13_45_10</name>
    <dbReference type="NCBI Taxonomy" id="1798370"/>
    <lineage>
        <taxon>Bacteria</taxon>
        <taxon>Candidatus Gottesmaniibacteriota</taxon>
    </lineage>
</organism>